<dbReference type="InterPro" id="IPR016181">
    <property type="entry name" value="Acyl_CoA_acyltransferase"/>
</dbReference>
<evidence type="ECO:0000313" key="4">
    <source>
        <dbReference type="Proteomes" id="UP000051086"/>
    </source>
</evidence>
<organism evidence="3 5">
    <name type="scientific">Thalassovita autumnalis</name>
    <dbReference type="NCBI Taxonomy" id="2072972"/>
    <lineage>
        <taxon>Bacteria</taxon>
        <taxon>Pseudomonadati</taxon>
        <taxon>Pseudomonadota</taxon>
        <taxon>Alphaproteobacteria</taxon>
        <taxon>Rhodobacterales</taxon>
        <taxon>Roseobacteraceae</taxon>
        <taxon>Thalassovita</taxon>
    </lineage>
</organism>
<name>A0A0P1F638_9RHOB</name>
<sequence>MTPDALARTHAEAFTDQRPWTAAEFANLLSSPHVFVVGDADSFALGRVIAGEAELLTLATAPAAQGQGKGRDTLRAYHQAASTRGAQDGFLEVAETNRVAIRLYQSEGYSQTAKRTNYYRLTNGQRVAALILNRPF</sequence>
<proteinExistence type="predicted"/>
<dbReference type="GO" id="GO:0016747">
    <property type="term" value="F:acyltransferase activity, transferring groups other than amino-acyl groups"/>
    <property type="evidence" value="ECO:0007669"/>
    <property type="project" value="InterPro"/>
</dbReference>
<dbReference type="AlphaFoldDB" id="A0A0P1F638"/>
<dbReference type="InterPro" id="IPR000182">
    <property type="entry name" value="GNAT_dom"/>
</dbReference>
<dbReference type="EMBL" id="CYSC01000027">
    <property type="protein sequence ID" value="CUH72015.1"/>
    <property type="molecule type" value="Genomic_DNA"/>
</dbReference>
<dbReference type="Proteomes" id="UP000051887">
    <property type="component" value="Unassembled WGS sequence"/>
</dbReference>
<dbReference type="PROSITE" id="PS51186">
    <property type="entry name" value="GNAT"/>
    <property type="match status" value="1"/>
</dbReference>
<dbReference type="Proteomes" id="UP000051086">
    <property type="component" value="Unassembled WGS sequence"/>
</dbReference>
<evidence type="ECO:0000313" key="5">
    <source>
        <dbReference type="Proteomes" id="UP000051887"/>
    </source>
</evidence>
<evidence type="ECO:0000259" key="1">
    <source>
        <dbReference type="PROSITE" id="PS51186"/>
    </source>
</evidence>
<dbReference type="RefSeq" id="WP_058243260.1">
    <property type="nucleotide sequence ID" value="NZ_CYSB01000005.1"/>
</dbReference>
<dbReference type="OrthoDB" id="9804026at2"/>
<evidence type="ECO:0000313" key="2">
    <source>
        <dbReference type="EMBL" id="CUH63227.1"/>
    </source>
</evidence>
<feature type="domain" description="N-acetyltransferase" evidence="1">
    <location>
        <begin position="1"/>
        <end position="136"/>
    </location>
</feature>
<reference evidence="3 5" key="2">
    <citation type="submission" date="2015-09" db="EMBL/GenBank/DDBJ databases">
        <authorList>
            <consortium name="Swine Surveillance"/>
        </authorList>
    </citation>
    <scope>NUCLEOTIDE SEQUENCE [LARGE SCALE GENOMIC DNA]</scope>
    <source>
        <strain evidence="3 5">5120</strain>
    </source>
</reference>
<dbReference type="Pfam" id="PF00583">
    <property type="entry name" value="Acetyltransf_1"/>
    <property type="match status" value="1"/>
</dbReference>
<dbReference type="EMBL" id="CYSB01000005">
    <property type="protein sequence ID" value="CUH63227.1"/>
    <property type="molecule type" value="Genomic_DNA"/>
</dbReference>
<evidence type="ECO:0000313" key="3">
    <source>
        <dbReference type="EMBL" id="CUH72015.1"/>
    </source>
</evidence>
<protein>
    <submittedName>
        <fullName evidence="3">Ribosomal-protein-alanine N-acetyltransferase</fullName>
    </submittedName>
</protein>
<dbReference type="SUPFAM" id="SSF55729">
    <property type="entry name" value="Acyl-CoA N-acyltransferases (Nat)"/>
    <property type="match status" value="1"/>
</dbReference>
<gene>
    <name evidence="2" type="ORF">TL5118_00380</name>
    <name evidence="3" type="ORF">TL5120_01811</name>
</gene>
<dbReference type="Gene3D" id="3.40.630.30">
    <property type="match status" value="1"/>
</dbReference>
<keyword evidence="3" id="KW-0808">Transferase</keyword>
<keyword evidence="4" id="KW-1185">Reference proteome</keyword>
<accession>A0A0P1F638</accession>
<reference evidence="2 4" key="1">
    <citation type="submission" date="2015-09" db="EMBL/GenBank/DDBJ databases">
        <authorList>
            <person name="Rodrigo-Torres L."/>
            <person name="Arahal D.R."/>
        </authorList>
    </citation>
    <scope>NUCLEOTIDE SEQUENCE [LARGE SCALE GENOMIC DNA]</scope>
    <source>
        <strain evidence="2 4">CECT 5118</strain>
    </source>
</reference>